<dbReference type="GO" id="GO:0006357">
    <property type="term" value="P:regulation of transcription by RNA polymerase II"/>
    <property type="evidence" value="ECO:0007669"/>
    <property type="project" value="TreeGrafter"/>
</dbReference>
<dbReference type="InterPro" id="IPR053031">
    <property type="entry name" value="Cuticle_assoc_protein"/>
</dbReference>
<feature type="domain" description="BED-type" evidence="5">
    <location>
        <begin position="29"/>
        <end position="72"/>
    </location>
</feature>
<evidence type="ECO:0000256" key="3">
    <source>
        <dbReference type="ARBA" id="ARBA00022833"/>
    </source>
</evidence>
<dbReference type="EMBL" id="PKPP01004661">
    <property type="protein sequence ID" value="PWA63328.1"/>
    <property type="molecule type" value="Genomic_DNA"/>
</dbReference>
<dbReference type="SMART" id="SM00614">
    <property type="entry name" value="ZnF_BED"/>
    <property type="match status" value="1"/>
</dbReference>
<dbReference type="Pfam" id="PF02892">
    <property type="entry name" value="zf-BED"/>
    <property type="match status" value="1"/>
</dbReference>
<dbReference type="InterPro" id="IPR036236">
    <property type="entry name" value="Znf_C2H2_sf"/>
</dbReference>
<keyword evidence="1" id="KW-0479">Metal-binding</keyword>
<dbReference type="Proteomes" id="UP000245207">
    <property type="component" value="Unassembled WGS sequence"/>
</dbReference>
<name>A0A2U1MPZ5_ARTAN</name>
<keyword evidence="7" id="KW-1185">Reference proteome</keyword>
<dbReference type="GO" id="GO:0005634">
    <property type="term" value="C:nucleus"/>
    <property type="evidence" value="ECO:0007669"/>
    <property type="project" value="TreeGrafter"/>
</dbReference>
<dbReference type="AlphaFoldDB" id="A0A2U1MPZ5"/>
<protein>
    <submittedName>
        <fullName evidence="6">Zinc finger, BED-type</fullName>
    </submittedName>
</protein>
<evidence type="ECO:0000313" key="7">
    <source>
        <dbReference type="Proteomes" id="UP000245207"/>
    </source>
</evidence>
<dbReference type="PANTHER" id="PTHR34396">
    <property type="entry name" value="OS03G0264950 PROTEIN-RELATED"/>
    <property type="match status" value="1"/>
</dbReference>
<reference evidence="6 7" key="1">
    <citation type="journal article" date="2018" name="Mol. Plant">
        <title>The genome of Artemisia annua provides insight into the evolution of Asteraceae family and artemisinin biosynthesis.</title>
        <authorList>
            <person name="Shen Q."/>
            <person name="Zhang L."/>
            <person name="Liao Z."/>
            <person name="Wang S."/>
            <person name="Yan T."/>
            <person name="Shi P."/>
            <person name="Liu M."/>
            <person name="Fu X."/>
            <person name="Pan Q."/>
            <person name="Wang Y."/>
            <person name="Lv Z."/>
            <person name="Lu X."/>
            <person name="Zhang F."/>
            <person name="Jiang W."/>
            <person name="Ma Y."/>
            <person name="Chen M."/>
            <person name="Hao X."/>
            <person name="Li L."/>
            <person name="Tang Y."/>
            <person name="Lv G."/>
            <person name="Zhou Y."/>
            <person name="Sun X."/>
            <person name="Brodelius P.E."/>
            <person name="Rose J.K.C."/>
            <person name="Tang K."/>
        </authorList>
    </citation>
    <scope>NUCLEOTIDE SEQUENCE [LARGE SCALE GENOMIC DNA]</scope>
    <source>
        <strain evidence="7">cv. Huhao1</strain>
        <tissue evidence="6">Leaf</tissue>
    </source>
</reference>
<dbReference type="SUPFAM" id="SSF57667">
    <property type="entry name" value="beta-beta-alpha zinc fingers"/>
    <property type="match status" value="1"/>
</dbReference>
<dbReference type="GO" id="GO:1990837">
    <property type="term" value="F:sequence-specific double-stranded DNA binding"/>
    <property type="evidence" value="ECO:0007669"/>
    <property type="project" value="TreeGrafter"/>
</dbReference>
<accession>A0A2U1MPZ5</accession>
<keyword evidence="2" id="KW-0863">Zinc-finger</keyword>
<evidence type="ECO:0000313" key="6">
    <source>
        <dbReference type="EMBL" id="PWA63328.1"/>
    </source>
</evidence>
<proteinExistence type="predicted"/>
<dbReference type="InterPro" id="IPR003656">
    <property type="entry name" value="Znf_BED"/>
</dbReference>
<keyword evidence="3" id="KW-0862">Zinc</keyword>
<feature type="region of interest" description="Disordered" evidence="4">
    <location>
        <begin position="1"/>
        <end position="25"/>
    </location>
</feature>
<comment type="caution">
    <text evidence="6">The sequence shown here is derived from an EMBL/GenBank/DDBJ whole genome shotgun (WGS) entry which is preliminary data.</text>
</comment>
<dbReference type="PANTHER" id="PTHR34396:SF24">
    <property type="entry name" value="BED-TYPE DOMAIN-CONTAINING PROTEIN"/>
    <property type="match status" value="1"/>
</dbReference>
<gene>
    <name evidence="6" type="ORF">CTI12_AA355240</name>
</gene>
<sequence length="182" mass="20567">MSMEGFEEQNTNEANEEEASSSTTGKTRSSVWLYFERVPIGPDGVKRASCTSCGTTYLMSGTSNMKRHIRKCFEVSDASGPPQKRARLDQKLFKEKMAISIIKHNYSFSYVEHDATRELHIEKVGSIESGLRNLYTGYKVRADAMHDLNLATSQNVAGEGEDIRHKDKEIEKQLVEDIEKLI</sequence>
<evidence type="ECO:0000256" key="2">
    <source>
        <dbReference type="ARBA" id="ARBA00022771"/>
    </source>
</evidence>
<dbReference type="OrthoDB" id="1409032at2759"/>
<evidence type="ECO:0000256" key="4">
    <source>
        <dbReference type="SAM" id="MobiDB-lite"/>
    </source>
</evidence>
<evidence type="ECO:0000259" key="5">
    <source>
        <dbReference type="Pfam" id="PF02892"/>
    </source>
</evidence>
<evidence type="ECO:0000256" key="1">
    <source>
        <dbReference type="ARBA" id="ARBA00022723"/>
    </source>
</evidence>
<dbReference type="GO" id="GO:0008270">
    <property type="term" value="F:zinc ion binding"/>
    <property type="evidence" value="ECO:0007669"/>
    <property type="project" value="UniProtKB-KW"/>
</dbReference>
<organism evidence="6 7">
    <name type="scientific">Artemisia annua</name>
    <name type="common">Sweet wormwood</name>
    <dbReference type="NCBI Taxonomy" id="35608"/>
    <lineage>
        <taxon>Eukaryota</taxon>
        <taxon>Viridiplantae</taxon>
        <taxon>Streptophyta</taxon>
        <taxon>Embryophyta</taxon>
        <taxon>Tracheophyta</taxon>
        <taxon>Spermatophyta</taxon>
        <taxon>Magnoliopsida</taxon>
        <taxon>eudicotyledons</taxon>
        <taxon>Gunneridae</taxon>
        <taxon>Pentapetalae</taxon>
        <taxon>asterids</taxon>
        <taxon>campanulids</taxon>
        <taxon>Asterales</taxon>
        <taxon>Asteraceae</taxon>
        <taxon>Asteroideae</taxon>
        <taxon>Anthemideae</taxon>
        <taxon>Artemisiinae</taxon>
        <taxon>Artemisia</taxon>
    </lineage>
</organism>